<gene>
    <name evidence="1" type="ORF">SPIRO4BDMA_40675</name>
</gene>
<proteinExistence type="predicted"/>
<organism evidence="1">
    <name type="scientific">uncultured spirochete</name>
    <dbReference type="NCBI Taxonomy" id="156406"/>
    <lineage>
        <taxon>Bacteria</taxon>
        <taxon>Pseudomonadati</taxon>
        <taxon>Spirochaetota</taxon>
        <taxon>Spirochaetia</taxon>
        <taxon>Spirochaetales</taxon>
        <taxon>environmental samples</taxon>
    </lineage>
</organism>
<protein>
    <submittedName>
        <fullName evidence="1">Uncharacterized protein</fullName>
    </submittedName>
</protein>
<accession>A0A3P3XQI0</accession>
<reference evidence="1" key="1">
    <citation type="submission" date="2017-02" db="EMBL/GenBank/DDBJ databases">
        <authorList>
            <person name="Regsiter A."/>
            <person name="William W."/>
        </authorList>
    </citation>
    <scope>NUCLEOTIDE SEQUENCE</scope>
    <source>
        <strain evidence="1">BdmA 4</strain>
    </source>
</reference>
<evidence type="ECO:0000313" key="1">
    <source>
        <dbReference type="EMBL" id="SLM18103.1"/>
    </source>
</evidence>
<name>A0A3P3XQI0_9SPIR</name>
<dbReference type="AlphaFoldDB" id="A0A3P3XQI0"/>
<sequence>MREIKCFIGGKEKNDNGNSDGMGEKTERVKLLIKKYLELNNVSVLTGAGTSFHLGAPVIQTIPQKIHEALMATEKVKDEYKKQLDELGGEFTTTPLETFINYLQASRFIFGIRGEDTSNIDGLISAAQEKLFKLCNTEQIPLNQEYESDDHLKENKYFYHEKFVKKILQRPVNLRRINLFTTNYDLAFEYAFDNTGVQYINGFSGFSRRSFHPETYDYDIYYPGQTTSGTVHRAERVIRYYKLHGSLSWIAKEPGPGNYYGIEEIPVGREKPPHELIIYPCVTKKTFTLDLPYSELFRLFSSAIKQDQSVLFCLGYSFNDEHINDIIYQSLSIPSFTLFIIDYRGTENPEIRRLRDLDDPRIIIIEGEGAKFTNFVSDILPDLCEEDDDIKIAETMNMLSQKGECSEKEDIDV</sequence>
<dbReference type="EMBL" id="FWDO01000004">
    <property type="protein sequence ID" value="SLM18103.1"/>
    <property type="molecule type" value="Genomic_DNA"/>
</dbReference>
<dbReference type="Pfam" id="PF13289">
    <property type="entry name" value="SIR2_2"/>
    <property type="match status" value="1"/>
</dbReference>